<proteinExistence type="predicted"/>
<comment type="caution">
    <text evidence="2">The sequence shown here is derived from an EMBL/GenBank/DDBJ whole genome shotgun (WGS) entry which is preliminary data.</text>
</comment>
<dbReference type="EMBL" id="LJZR01000002">
    <property type="protein sequence ID" value="KPQ37293.1"/>
    <property type="molecule type" value="Genomic_DNA"/>
</dbReference>
<feature type="compositionally biased region" description="Basic and acidic residues" evidence="1">
    <location>
        <begin position="216"/>
        <end position="227"/>
    </location>
</feature>
<dbReference type="AlphaFoldDB" id="A0A0P8DKA1"/>
<evidence type="ECO:0000313" key="2">
    <source>
        <dbReference type="EMBL" id="KPQ37293.1"/>
    </source>
</evidence>
<sequence>MADSAVELFRMLVGAGAKPGEDFSYDMQSASAQISDLAFEKLKAAYPNVDWQSICERVEVDPDLPAEYLNTYLGIDFVKRILRRTEQRLEELSPAEATWYLQQVLGGVEHRTNVPLYVLLQRRLPLAKQMRLEQLLRQEATPCYIWMSDLIEAAGGDPDDVEISEDEAILTQQGLALLTAVWTGEYNLSEEINASAADREAVDPEAVDPEAANLEAADREATDLEEK</sequence>
<name>A0A0P8DKA1_9CYAN</name>
<protein>
    <submittedName>
        <fullName evidence="2">Uncharacterized protein</fullName>
    </submittedName>
</protein>
<gene>
    <name evidence="2" type="ORF">HLUCCA11_02335</name>
</gene>
<dbReference type="Proteomes" id="UP000050465">
    <property type="component" value="Unassembled WGS sequence"/>
</dbReference>
<reference evidence="2 3" key="1">
    <citation type="submission" date="2015-09" db="EMBL/GenBank/DDBJ databases">
        <title>Identification and resolution of microdiversity through metagenomic sequencing of parallel consortia.</title>
        <authorList>
            <person name="Nelson W.C."/>
            <person name="Romine M.F."/>
            <person name="Lindemann S.R."/>
        </authorList>
    </citation>
    <scope>NUCLEOTIDE SEQUENCE [LARGE SCALE GENOMIC DNA]</scope>
    <source>
        <strain evidence="2">Ana</strain>
    </source>
</reference>
<accession>A0A0P8DKA1</accession>
<evidence type="ECO:0000256" key="1">
    <source>
        <dbReference type="SAM" id="MobiDB-lite"/>
    </source>
</evidence>
<organism evidence="2 3">
    <name type="scientific">Phormidesmis priestleyi Ana</name>
    <dbReference type="NCBI Taxonomy" id="1666911"/>
    <lineage>
        <taxon>Bacteria</taxon>
        <taxon>Bacillati</taxon>
        <taxon>Cyanobacteriota</taxon>
        <taxon>Cyanophyceae</taxon>
        <taxon>Leptolyngbyales</taxon>
        <taxon>Leptolyngbyaceae</taxon>
        <taxon>Phormidesmis</taxon>
    </lineage>
</organism>
<feature type="region of interest" description="Disordered" evidence="1">
    <location>
        <begin position="194"/>
        <end position="227"/>
    </location>
</feature>
<evidence type="ECO:0000313" key="3">
    <source>
        <dbReference type="Proteomes" id="UP000050465"/>
    </source>
</evidence>